<keyword evidence="3" id="KW-1133">Transmembrane helix</keyword>
<evidence type="ECO:0000256" key="3">
    <source>
        <dbReference type="ARBA" id="ARBA00022989"/>
    </source>
</evidence>
<dbReference type="InterPro" id="IPR050307">
    <property type="entry name" value="Sterol_Desaturase_Related"/>
</dbReference>
<dbReference type="EMBL" id="JBBUTF010000007">
    <property type="protein sequence ID" value="MEK8026259.1"/>
    <property type="molecule type" value="Genomic_DNA"/>
</dbReference>
<evidence type="ECO:0000313" key="6">
    <source>
        <dbReference type="EMBL" id="MEK8026259.1"/>
    </source>
</evidence>
<evidence type="ECO:0000313" key="7">
    <source>
        <dbReference type="Proteomes" id="UP001368500"/>
    </source>
</evidence>
<proteinExistence type="predicted"/>
<protein>
    <submittedName>
        <fullName evidence="6">Sterol desaturase family protein</fullName>
    </submittedName>
</protein>
<dbReference type="Proteomes" id="UP001368500">
    <property type="component" value="Unassembled WGS sequence"/>
</dbReference>
<comment type="subcellular location">
    <subcellularLocation>
        <location evidence="1">Membrane</location>
    </subcellularLocation>
</comment>
<accession>A0ABU9B8P1</accession>
<keyword evidence="4" id="KW-0472">Membrane</keyword>
<comment type="caution">
    <text evidence="6">The sequence shown here is derived from an EMBL/GenBank/DDBJ whole genome shotgun (WGS) entry which is preliminary data.</text>
</comment>
<reference evidence="6 7" key="1">
    <citation type="submission" date="2024-04" db="EMBL/GenBank/DDBJ databases">
        <title>Novel species of the genus Ideonella isolated from streams.</title>
        <authorList>
            <person name="Lu H."/>
        </authorList>
    </citation>
    <scope>NUCLEOTIDE SEQUENCE [LARGE SCALE GENOMIC DNA]</scope>
    <source>
        <strain evidence="6 7">BYS139W</strain>
    </source>
</reference>
<sequence>MNELSQLFDTVRLFVFERLMQPVLFDAGLGNLLEDAYDGAGWLLMGLLQLAVMLTLWRALERWRPVEPVTDRAAVRTDILFTLLHRLGAVRVLLFFGVEPWVQQAAGWLRIQGLPSVHIDQWLPGVAERPLLSFLLYLLVFDFVDYLLHRGQHRWRWWWALHAVHHSQRQMTQWSDPRNHLADDVLRDVAFAGLALLIGVPPGHFLALTALTQLIESLSHANVRLDFGPLRHWLVSPHYHRLHHAVGLGHEGRQGQGSLGGCNYAVLFPVWDRLFGTARFDTGYFPTGIRDQASGRDYGRGFWSLQWRAVARLFGRA</sequence>
<name>A0ABU9B8P1_9BURK</name>
<dbReference type="RefSeq" id="WP_341374036.1">
    <property type="nucleotide sequence ID" value="NZ_JBBUTF010000007.1"/>
</dbReference>
<dbReference type="Pfam" id="PF04116">
    <property type="entry name" value="FA_hydroxylase"/>
    <property type="match status" value="1"/>
</dbReference>
<gene>
    <name evidence="6" type="ORF">AACH11_09845</name>
</gene>
<evidence type="ECO:0000256" key="4">
    <source>
        <dbReference type="ARBA" id="ARBA00023136"/>
    </source>
</evidence>
<feature type="domain" description="Fatty acid hydroxylase" evidence="5">
    <location>
        <begin position="134"/>
        <end position="277"/>
    </location>
</feature>
<evidence type="ECO:0000259" key="5">
    <source>
        <dbReference type="Pfam" id="PF04116"/>
    </source>
</evidence>
<dbReference type="InterPro" id="IPR006694">
    <property type="entry name" value="Fatty_acid_hydroxylase"/>
</dbReference>
<keyword evidence="2" id="KW-0812">Transmembrane</keyword>
<evidence type="ECO:0000256" key="1">
    <source>
        <dbReference type="ARBA" id="ARBA00004370"/>
    </source>
</evidence>
<keyword evidence="7" id="KW-1185">Reference proteome</keyword>
<evidence type="ECO:0000256" key="2">
    <source>
        <dbReference type="ARBA" id="ARBA00022692"/>
    </source>
</evidence>
<dbReference type="PANTHER" id="PTHR11863">
    <property type="entry name" value="STEROL DESATURASE"/>
    <property type="match status" value="1"/>
</dbReference>
<organism evidence="6 7">
    <name type="scientific">Pseudaquabacterium rugosum</name>
    <dbReference type="NCBI Taxonomy" id="2984194"/>
    <lineage>
        <taxon>Bacteria</taxon>
        <taxon>Pseudomonadati</taxon>
        <taxon>Pseudomonadota</taxon>
        <taxon>Betaproteobacteria</taxon>
        <taxon>Burkholderiales</taxon>
        <taxon>Sphaerotilaceae</taxon>
        <taxon>Pseudaquabacterium</taxon>
    </lineage>
</organism>